<evidence type="ECO:0000256" key="7">
    <source>
        <dbReference type="ARBA" id="ARBA00023170"/>
    </source>
</evidence>
<proteinExistence type="predicted"/>
<dbReference type="EMBL" id="OCSU01000002">
    <property type="protein sequence ID" value="SOE82538.1"/>
    <property type="molecule type" value="Genomic_DNA"/>
</dbReference>
<feature type="chain" id="PRO_5031419455" evidence="11">
    <location>
        <begin position="24"/>
        <end position="418"/>
    </location>
</feature>
<dbReference type="GO" id="GO:0015276">
    <property type="term" value="F:ligand-gated monoatomic ion channel activity"/>
    <property type="evidence" value="ECO:0007669"/>
    <property type="project" value="InterPro"/>
</dbReference>
<dbReference type="OrthoDB" id="9799090at2"/>
<evidence type="ECO:0000256" key="9">
    <source>
        <dbReference type="ARBA" id="ARBA00023303"/>
    </source>
</evidence>
<keyword evidence="9" id="KW-0407">Ion channel</keyword>
<evidence type="ECO:0000256" key="3">
    <source>
        <dbReference type="ARBA" id="ARBA00022692"/>
    </source>
</evidence>
<dbReference type="AlphaFoldDB" id="A0A7Z7IAV9"/>
<feature type="signal peptide" evidence="11">
    <location>
        <begin position="1"/>
        <end position="23"/>
    </location>
</feature>
<name>A0A7Z7IAV9_9BURK</name>
<dbReference type="Pfam" id="PF00497">
    <property type="entry name" value="SBP_bac_3"/>
    <property type="match status" value="1"/>
</dbReference>
<evidence type="ECO:0000256" key="4">
    <source>
        <dbReference type="ARBA" id="ARBA00022989"/>
    </source>
</evidence>
<keyword evidence="11" id="KW-0732">Signal</keyword>
<evidence type="ECO:0000256" key="10">
    <source>
        <dbReference type="SAM" id="Phobius"/>
    </source>
</evidence>
<dbReference type="PANTHER" id="PTHR18966">
    <property type="entry name" value="IONOTROPIC GLUTAMATE RECEPTOR"/>
    <property type="match status" value="1"/>
</dbReference>
<organism evidence="14 15">
    <name type="scientific">Caballeronia arationis</name>
    <dbReference type="NCBI Taxonomy" id="1777142"/>
    <lineage>
        <taxon>Bacteria</taxon>
        <taxon>Pseudomonadati</taxon>
        <taxon>Pseudomonadota</taxon>
        <taxon>Betaproteobacteria</taxon>
        <taxon>Burkholderiales</taxon>
        <taxon>Burkholderiaceae</taxon>
        <taxon>Caballeronia</taxon>
    </lineage>
</organism>
<accession>A0A7Z7IAV9</accession>
<protein>
    <submittedName>
        <fullName evidence="14">Amino acid ABC transporter substrate-binding protein, PAAT family</fullName>
    </submittedName>
</protein>
<evidence type="ECO:0000259" key="12">
    <source>
        <dbReference type="SMART" id="SM00062"/>
    </source>
</evidence>
<evidence type="ECO:0000256" key="8">
    <source>
        <dbReference type="ARBA" id="ARBA00023180"/>
    </source>
</evidence>
<keyword evidence="4 10" id="KW-1133">Transmembrane helix</keyword>
<evidence type="ECO:0000256" key="5">
    <source>
        <dbReference type="ARBA" id="ARBA00023065"/>
    </source>
</evidence>
<gene>
    <name evidence="14" type="ORF">SAMN05446927_5874</name>
</gene>
<evidence type="ECO:0000256" key="11">
    <source>
        <dbReference type="SAM" id="SignalP"/>
    </source>
</evidence>
<feature type="transmembrane region" description="Helical" evidence="10">
    <location>
        <begin position="198"/>
        <end position="220"/>
    </location>
</feature>
<feature type="transmembrane region" description="Helical" evidence="10">
    <location>
        <begin position="264"/>
        <end position="284"/>
    </location>
</feature>
<dbReference type="InterPro" id="IPR001638">
    <property type="entry name" value="Solute-binding_3/MltF_N"/>
</dbReference>
<keyword evidence="8" id="KW-0325">Glycoprotein</keyword>
<dbReference type="Pfam" id="PF00060">
    <property type="entry name" value="Lig_chan"/>
    <property type="match status" value="1"/>
</dbReference>
<feature type="transmembrane region" description="Helical" evidence="10">
    <location>
        <begin position="232"/>
        <end position="252"/>
    </location>
</feature>
<dbReference type="SUPFAM" id="SSF53850">
    <property type="entry name" value="Periplasmic binding protein-like II"/>
    <property type="match status" value="1"/>
</dbReference>
<dbReference type="InterPro" id="IPR015683">
    <property type="entry name" value="Ionotropic_Glu_rcpt"/>
</dbReference>
<dbReference type="InterPro" id="IPR001320">
    <property type="entry name" value="Iontro_rcpt_C"/>
</dbReference>
<evidence type="ECO:0000313" key="14">
    <source>
        <dbReference type="EMBL" id="SOE82538.1"/>
    </source>
</evidence>
<evidence type="ECO:0000256" key="6">
    <source>
        <dbReference type="ARBA" id="ARBA00023136"/>
    </source>
</evidence>
<dbReference type="SMART" id="SM00062">
    <property type="entry name" value="PBPb"/>
    <property type="match status" value="1"/>
</dbReference>
<keyword evidence="2" id="KW-0813">Transport</keyword>
<sequence length="418" mass="45747">MNRISKWLLDAMARVMLLSIVTASVPVASEQAMPLSEAATTPADAGWRRGVSFPERQLTSPGYPSGARMIPVADGPTTAFALPAAADRPLRVAVAAIAPFVLPHSDPPAGFSIDLWNEVARRMHVEFEWRPVPARSDLLRAVQEGDADVAIAAITMTPERDRVVDFSLPYFDSGLQIMVRARDEGPFIATFRSVPWRAIGQLFGVAAILVFLLANLLWLVERKRDRNFQKPYLRALGEGLWATILIIATGEHGERDAASMWKRLLVPAMWLIGVVLIAQFTATVTSSQTVMQLQTNIHGPGDLPGKTIGTAAGTIAADYLTQRGLPFVDVKTADDGIRMLTNGDVQAIVYDAPTLQYWAAKRGNGMLLVVGPLFRPEKYGIALPQGSPLRKPINEALLSMYADGTYERIYANWFLQGK</sequence>
<evidence type="ECO:0000256" key="1">
    <source>
        <dbReference type="ARBA" id="ARBA00004141"/>
    </source>
</evidence>
<dbReference type="Gene3D" id="3.40.190.10">
    <property type="entry name" value="Periplasmic binding protein-like II"/>
    <property type="match status" value="3"/>
</dbReference>
<keyword evidence="7" id="KW-0675">Receptor</keyword>
<dbReference type="SMART" id="SM00079">
    <property type="entry name" value="PBPe"/>
    <property type="match status" value="1"/>
</dbReference>
<evidence type="ECO:0000256" key="2">
    <source>
        <dbReference type="ARBA" id="ARBA00022448"/>
    </source>
</evidence>
<comment type="subcellular location">
    <subcellularLocation>
        <location evidence="1">Membrane</location>
        <topology evidence="1">Multi-pass membrane protein</topology>
    </subcellularLocation>
</comment>
<feature type="domain" description="Ionotropic glutamate receptor C-terminal" evidence="13">
    <location>
        <begin position="89"/>
        <end position="416"/>
    </location>
</feature>
<dbReference type="RefSeq" id="WP_087135610.1">
    <property type="nucleotide sequence ID" value="NZ_FCOG02000395.1"/>
</dbReference>
<reference evidence="14 15" key="1">
    <citation type="submission" date="2017-09" db="EMBL/GenBank/DDBJ databases">
        <authorList>
            <person name="Varghese N."/>
            <person name="Submissions S."/>
        </authorList>
    </citation>
    <scope>NUCLEOTIDE SEQUENCE [LARGE SCALE GENOMIC DNA]</scope>
    <source>
        <strain evidence="14 15">OK806</strain>
    </source>
</reference>
<feature type="domain" description="Solute-binding protein family 3/N-terminal" evidence="12">
    <location>
        <begin position="89"/>
        <end position="417"/>
    </location>
</feature>
<evidence type="ECO:0000313" key="15">
    <source>
        <dbReference type="Proteomes" id="UP000219522"/>
    </source>
</evidence>
<keyword evidence="6 10" id="KW-0472">Membrane</keyword>
<keyword evidence="15" id="KW-1185">Reference proteome</keyword>
<comment type="caution">
    <text evidence="14">The sequence shown here is derived from an EMBL/GenBank/DDBJ whole genome shotgun (WGS) entry which is preliminary data.</text>
</comment>
<dbReference type="GO" id="GO:0016020">
    <property type="term" value="C:membrane"/>
    <property type="evidence" value="ECO:0007669"/>
    <property type="project" value="UniProtKB-SubCell"/>
</dbReference>
<keyword evidence="5" id="KW-0406">Ion transport</keyword>
<dbReference type="SUPFAM" id="SSF81324">
    <property type="entry name" value="Voltage-gated potassium channels"/>
    <property type="match status" value="1"/>
</dbReference>
<evidence type="ECO:0000259" key="13">
    <source>
        <dbReference type="SMART" id="SM00079"/>
    </source>
</evidence>
<dbReference type="Proteomes" id="UP000219522">
    <property type="component" value="Unassembled WGS sequence"/>
</dbReference>
<keyword evidence="3 10" id="KW-0812">Transmembrane</keyword>